<dbReference type="Gene3D" id="3.40.50.150">
    <property type="entry name" value="Vaccinia Virus protein VP39"/>
    <property type="match status" value="1"/>
</dbReference>
<dbReference type="Pfam" id="PF13649">
    <property type="entry name" value="Methyltransf_25"/>
    <property type="match status" value="1"/>
</dbReference>
<evidence type="ECO:0000259" key="1">
    <source>
        <dbReference type="Pfam" id="PF13649"/>
    </source>
</evidence>
<dbReference type="AlphaFoldDB" id="X0TTR6"/>
<reference evidence="2" key="1">
    <citation type="journal article" date="2014" name="Front. Microbiol.">
        <title>High frequency of phylogenetically diverse reductive dehalogenase-homologous genes in deep subseafloor sedimentary metagenomes.</title>
        <authorList>
            <person name="Kawai M."/>
            <person name="Futagami T."/>
            <person name="Toyoda A."/>
            <person name="Takaki Y."/>
            <person name="Nishi S."/>
            <person name="Hori S."/>
            <person name="Arai W."/>
            <person name="Tsubouchi T."/>
            <person name="Morono Y."/>
            <person name="Uchiyama I."/>
            <person name="Ito T."/>
            <person name="Fujiyama A."/>
            <person name="Inagaki F."/>
            <person name="Takami H."/>
        </authorList>
    </citation>
    <scope>NUCLEOTIDE SEQUENCE</scope>
    <source>
        <strain evidence="2">Expedition CK06-06</strain>
    </source>
</reference>
<proteinExistence type="predicted"/>
<feature type="non-terminal residue" evidence="2">
    <location>
        <position position="92"/>
    </location>
</feature>
<dbReference type="InterPro" id="IPR029063">
    <property type="entry name" value="SAM-dependent_MTases_sf"/>
</dbReference>
<protein>
    <recommendedName>
        <fullName evidence="1">Methyltransferase domain-containing protein</fullName>
    </recommendedName>
</protein>
<organism evidence="2">
    <name type="scientific">marine sediment metagenome</name>
    <dbReference type="NCBI Taxonomy" id="412755"/>
    <lineage>
        <taxon>unclassified sequences</taxon>
        <taxon>metagenomes</taxon>
        <taxon>ecological metagenomes</taxon>
    </lineage>
</organism>
<dbReference type="EMBL" id="BARS01019961">
    <property type="protein sequence ID" value="GAF96624.1"/>
    <property type="molecule type" value="Genomic_DNA"/>
</dbReference>
<dbReference type="InterPro" id="IPR041698">
    <property type="entry name" value="Methyltransf_25"/>
</dbReference>
<accession>X0TTR6</accession>
<name>X0TTR6_9ZZZZ</name>
<comment type="caution">
    <text evidence="2">The sequence shown here is derived from an EMBL/GenBank/DDBJ whole genome shotgun (WGS) entry which is preliminary data.</text>
</comment>
<dbReference type="SUPFAM" id="SSF53335">
    <property type="entry name" value="S-adenosyl-L-methionine-dependent methyltransferases"/>
    <property type="match status" value="1"/>
</dbReference>
<sequence length="92" mass="10871">MKEKLYNLPKYYDIAFSWDISRETAIFRELFKRHTPFKIKNILEPACGTGRFLVDLPKYGYHMTGYDNNSQMVAYAKKRIIESKLQNMAKAI</sequence>
<gene>
    <name evidence="2" type="ORF">S01H1_32259</name>
</gene>
<feature type="domain" description="Methyltransferase" evidence="1">
    <location>
        <begin position="42"/>
        <end position="85"/>
    </location>
</feature>
<evidence type="ECO:0000313" key="2">
    <source>
        <dbReference type="EMBL" id="GAF96624.1"/>
    </source>
</evidence>
<dbReference type="CDD" id="cd02440">
    <property type="entry name" value="AdoMet_MTases"/>
    <property type="match status" value="1"/>
</dbReference>